<evidence type="ECO:0000313" key="1">
    <source>
        <dbReference type="EMBL" id="CUV20370.1"/>
    </source>
</evidence>
<dbReference type="Gene3D" id="3.90.1150.10">
    <property type="entry name" value="Aspartate Aminotransferase, domain 1"/>
    <property type="match status" value="1"/>
</dbReference>
<reference evidence="1" key="1">
    <citation type="submission" date="2015-10" db="EMBL/GenBank/DDBJ databases">
        <authorList>
            <person name="Gilbert D.G."/>
        </authorList>
    </citation>
    <scope>NUCLEOTIDE SEQUENCE</scope>
    <source>
        <strain evidence="1">Phyl III-seqv23</strain>
    </source>
</reference>
<organism evidence="1">
    <name type="scientific">Ralstonia solanacearum</name>
    <name type="common">Pseudomonas solanacearum</name>
    <dbReference type="NCBI Taxonomy" id="305"/>
    <lineage>
        <taxon>Bacteria</taxon>
        <taxon>Pseudomonadati</taxon>
        <taxon>Pseudomonadota</taxon>
        <taxon>Betaproteobacteria</taxon>
        <taxon>Burkholderiales</taxon>
        <taxon>Burkholderiaceae</taxon>
        <taxon>Ralstonia</taxon>
        <taxon>Ralstonia solanacearum species complex</taxon>
    </lineage>
</organism>
<dbReference type="AlphaFoldDB" id="A0A0S4UEX2"/>
<gene>
    <name evidence="1" type="ORF">PSS4_v1_1460005</name>
</gene>
<dbReference type="PATRIC" id="fig|305.118.peg.1531"/>
<dbReference type="EMBL" id="LN899821">
    <property type="protein sequence ID" value="CUV20370.1"/>
    <property type="molecule type" value="Genomic_DNA"/>
</dbReference>
<sequence length="54" mass="5511">MLAEGVLMCPAHHWFLCAAMTDADADAIVTAAERVLAGLRGTIDPHAPSPPGAA</sequence>
<accession>A0A0S4UEX2</accession>
<proteinExistence type="predicted"/>
<name>A0A0S4UEX2_RALSL</name>
<dbReference type="InterPro" id="IPR015422">
    <property type="entry name" value="PyrdxlP-dep_Trfase_small"/>
</dbReference>
<protein>
    <submittedName>
        <fullName evidence="1">Glutamate-1-semialdehyde 2, 1-aminomutase (HemL)</fullName>
    </submittedName>
</protein>